<protein>
    <submittedName>
        <fullName evidence="6">CbbQ/NirQ/NorQ/GpvN family protein</fullName>
    </submittedName>
</protein>
<proteinExistence type="inferred from homology"/>
<comment type="similarity">
    <text evidence="1">Belongs to the CbbQ/NirQ/NorQ/GpvN family.</text>
</comment>
<dbReference type="InterPro" id="IPR011704">
    <property type="entry name" value="ATPase_dyneun-rel_AAA"/>
</dbReference>
<dbReference type="PANTHER" id="PTHR42759">
    <property type="entry name" value="MOXR FAMILY PROTEIN"/>
    <property type="match status" value="1"/>
</dbReference>
<comment type="caution">
    <text evidence="6">The sequence shown here is derived from an EMBL/GenBank/DDBJ whole genome shotgun (WGS) entry which is preliminary data.</text>
</comment>
<dbReference type="InterPro" id="IPR050764">
    <property type="entry name" value="CbbQ/NirQ/NorQ/GpvN"/>
</dbReference>
<dbReference type="Gene3D" id="3.40.50.300">
    <property type="entry name" value="P-loop containing nucleotide triphosphate hydrolases"/>
    <property type="match status" value="1"/>
</dbReference>
<dbReference type="Pfam" id="PF07728">
    <property type="entry name" value="AAA_5"/>
    <property type="match status" value="1"/>
</dbReference>
<accession>A0ABU0ZKJ3</accession>
<keyword evidence="3" id="KW-0067">ATP-binding</keyword>
<evidence type="ECO:0000256" key="3">
    <source>
        <dbReference type="ARBA" id="ARBA00022840"/>
    </source>
</evidence>
<dbReference type="SUPFAM" id="SSF52540">
    <property type="entry name" value="P-loop containing nucleoside triphosphate hydrolases"/>
    <property type="match status" value="1"/>
</dbReference>
<gene>
    <name evidence="6" type="ORF">RB614_23855</name>
</gene>
<evidence type="ECO:0000256" key="2">
    <source>
        <dbReference type="ARBA" id="ARBA00022741"/>
    </source>
</evidence>
<feature type="domain" description="ATPase dynein-related AAA" evidence="4">
    <location>
        <begin position="17"/>
        <end position="155"/>
    </location>
</feature>
<dbReference type="PANTHER" id="PTHR42759:SF7">
    <property type="entry name" value="DENITRIFICATION REGULATORY PROTEIN NIRQ"/>
    <property type="match status" value="1"/>
</dbReference>
<dbReference type="RefSeq" id="WP_308714837.1">
    <property type="nucleotide sequence ID" value="NZ_JAVHUY010000023.1"/>
</dbReference>
<evidence type="ECO:0000313" key="7">
    <source>
        <dbReference type="Proteomes" id="UP001230908"/>
    </source>
</evidence>
<dbReference type="Proteomes" id="UP001230908">
    <property type="component" value="Unassembled WGS sequence"/>
</dbReference>
<reference evidence="6 7" key="1">
    <citation type="submission" date="2023-08" db="EMBL/GenBank/DDBJ databases">
        <title>Phytohabitans sansha sp. nov., isolated from marine sediment.</title>
        <authorList>
            <person name="Zhao Y."/>
            <person name="Yi K."/>
        </authorList>
    </citation>
    <scope>NUCLEOTIDE SEQUENCE [LARGE SCALE GENOMIC DNA]</scope>
    <source>
        <strain evidence="6 7">ZYX-F-186</strain>
    </source>
</reference>
<evidence type="ECO:0000313" key="6">
    <source>
        <dbReference type="EMBL" id="MDQ7907560.1"/>
    </source>
</evidence>
<dbReference type="InterPro" id="IPR013615">
    <property type="entry name" value="CbbQ_C"/>
</dbReference>
<organism evidence="6 7">
    <name type="scientific">Phytohabitans maris</name>
    <dbReference type="NCBI Taxonomy" id="3071409"/>
    <lineage>
        <taxon>Bacteria</taxon>
        <taxon>Bacillati</taxon>
        <taxon>Actinomycetota</taxon>
        <taxon>Actinomycetes</taxon>
        <taxon>Micromonosporales</taxon>
        <taxon>Micromonosporaceae</taxon>
    </lineage>
</organism>
<dbReference type="Pfam" id="PF08406">
    <property type="entry name" value="CbbQ_C"/>
    <property type="match status" value="1"/>
</dbReference>
<sequence>MADEVATFTAAYQSRLPVLLKGPTGSGKTRFLEYMSYRLGAAQPLPLVTIACNDELSSSDLVGRYLLTGQGSQWIDGPLTAAVTHGGICYLDEVVEARKDTVVILHSLTDHRRLLPIAKLGVVLEAHPDFQLVASYNPRYQSSIKNLKHSTQQRFVAIEFDYPDTGREAEIIRVESGVDGETADRFAELGAKIRNLSLNNVIEGPSTRLLIYAARMVATGVPLGQACEAAITLSVTDDRGTAAGIREIIDAVMGG</sequence>
<dbReference type="EMBL" id="JAVHUY010000023">
    <property type="protein sequence ID" value="MDQ7907560.1"/>
    <property type="molecule type" value="Genomic_DNA"/>
</dbReference>
<evidence type="ECO:0000259" key="4">
    <source>
        <dbReference type="Pfam" id="PF07728"/>
    </source>
</evidence>
<evidence type="ECO:0000256" key="1">
    <source>
        <dbReference type="ARBA" id="ARBA00009417"/>
    </source>
</evidence>
<dbReference type="InterPro" id="IPR027417">
    <property type="entry name" value="P-loop_NTPase"/>
</dbReference>
<feature type="domain" description="CbbQ/NirQ/NorQ C-terminal" evidence="5">
    <location>
        <begin position="168"/>
        <end position="252"/>
    </location>
</feature>
<keyword evidence="2" id="KW-0547">Nucleotide-binding</keyword>
<keyword evidence="7" id="KW-1185">Reference proteome</keyword>
<name>A0ABU0ZKJ3_9ACTN</name>
<evidence type="ECO:0000259" key="5">
    <source>
        <dbReference type="Pfam" id="PF08406"/>
    </source>
</evidence>